<reference evidence="2" key="2">
    <citation type="submission" date="2017-06" db="EMBL/GenBank/DDBJ databases">
        <title>The pomegranate genome and the genomics of punicalagin biosynthesis.</title>
        <authorList>
            <person name="Xu C."/>
        </authorList>
    </citation>
    <scope>NUCLEOTIDE SEQUENCE [LARGE SCALE GENOMIC DNA]</scope>
    <source>
        <tissue evidence="2">Fresh leaf</tissue>
    </source>
</reference>
<dbReference type="Proteomes" id="UP000233551">
    <property type="component" value="Unassembled WGS sequence"/>
</dbReference>
<evidence type="ECO:0000313" key="2">
    <source>
        <dbReference type="EMBL" id="OWM73248.1"/>
    </source>
</evidence>
<reference evidence="4" key="1">
    <citation type="journal article" date="2017" name="Plant J.">
        <title>The pomegranate (Punica granatum L.) genome and the genomics of punicalagin biosynthesis.</title>
        <authorList>
            <person name="Qin G."/>
            <person name="Xu C."/>
            <person name="Ming R."/>
            <person name="Tang H."/>
            <person name="Guyot R."/>
            <person name="Kramer E.M."/>
            <person name="Hu Y."/>
            <person name="Yi X."/>
            <person name="Qi Y."/>
            <person name="Xu X."/>
            <person name="Gao Z."/>
            <person name="Pan H."/>
            <person name="Jian J."/>
            <person name="Tian Y."/>
            <person name="Yue Z."/>
            <person name="Xu Y."/>
        </authorList>
    </citation>
    <scope>NUCLEOTIDE SEQUENCE [LARGE SCALE GENOMIC DNA]</scope>
    <source>
        <strain evidence="4">cv. Dabenzi</strain>
    </source>
</reference>
<evidence type="ECO:0000313" key="5">
    <source>
        <dbReference type="Proteomes" id="UP000233551"/>
    </source>
</evidence>
<sequence length="74" mass="7688">MPCNPLLDDSISITTHFSVPRATPPSSCHPSDTTISSSNSLATRIPDHLDPSSSSASGPSFVLATAIVMLQSFS</sequence>
<organism evidence="2 4">
    <name type="scientific">Punica granatum</name>
    <name type="common">Pomegranate</name>
    <dbReference type="NCBI Taxonomy" id="22663"/>
    <lineage>
        <taxon>Eukaryota</taxon>
        <taxon>Viridiplantae</taxon>
        <taxon>Streptophyta</taxon>
        <taxon>Embryophyta</taxon>
        <taxon>Tracheophyta</taxon>
        <taxon>Spermatophyta</taxon>
        <taxon>Magnoliopsida</taxon>
        <taxon>eudicotyledons</taxon>
        <taxon>Gunneridae</taxon>
        <taxon>Pentapetalae</taxon>
        <taxon>rosids</taxon>
        <taxon>malvids</taxon>
        <taxon>Myrtales</taxon>
        <taxon>Lythraceae</taxon>
        <taxon>Punica</taxon>
    </lineage>
</organism>
<evidence type="ECO:0000313" key="4">
    <source>
        <dbReference type="Proteomes" id="UP000197138"/>
    </source>
</evidence>
<dbReference type="Proteomes" id="UP000197138">
    <property type="component" value="Unassembled WGS sequence"/>
</dbReference>
<keyword evidence="5" id="KW-1185">Reference proteome</keyword>
<evidence type="ECO:0000313" key="3">
    <source>
        <dbReference type="EMBL" id="PKI77314.1"/>
    </source>
</evidence>
<feature type="compositionally biased region" description="Polar residues" evidence="1">
    <location>
        <begin position="24"/>
        <end position="42"/>
    </location>
</feature>
<dbReference type="EMBL" id="MTKT01003953">
    <property type="protein sequence ID" value="OWM73248.1"/>
    <property type="molecule type" value="Genomic_DNA"/>
</dbReference>
<feature type="region of interest" description="Disordered" evidence="1">
    <location>
        <begin position="20"/>
        <end position="58"/>
    </location>
</feature>
<gene>
    <name evidence="2" type="ORF">CDL15_Pgr001362</name>
    <name evidence="3" type="ORF">CRG98_002259</name>
</gene>
<protein>
    <submittedName>
        <fullName evidence="2">Uncharacterized protein</fullName>
    </submittedName>
</protein>
<comment type="caution">
    <text evidence="2">The sequence shown here is derived from an EMBL/GenBank/DDBJ whole genome shotgun (WGS) entry which is preliminary data.</text>
</comment>
<dbReference type="AlphaFoldDB" id="A0A218WL68"/>
<reference evidence="3 5" key="3">
    <citation type="submission" date="2017-11" db="EMBL/GenBank/DDBJ databases">
        <title>De-novo sequencing of pomegranate (Punica granatum L.) genome.</title>
        <authorList>
            <person name="Akparov Z."/>
            <person name="Amiraslanov A."/>
            <person name="Hajiyeva S."/>
            <person name="Abbasov M."/>
            <person name="Kaur K."/>
            <person name="Hamwieh A."/>
            <person name="Solovyev V."/>
            <person name="Salamov A."/>
            <person name="Braich B."/>
            <person name="Kosarev P."/>
            <person name="Mahmoud A."/>
            <person name="Hajiyev E."/>
            <person name="Babayeva S."/>
            <person name="Izzatullayeva V."/>
            <person name="Mammadov A."/>
            <person name="Mammadov A."/>
            <person name="Sharifova S."/>
            <person name="Ojaghi J."/>
            <person name="Eynullazada K."/>
            <person name="Bayramov B."/>
            <person name="Abdulazimova A."/>
            <person name="Shahmuradov I."/>
        </authorList>
    </citation>
    <scope>NUCLEOTIDE SEQUENCE [LARGE SCALE GENOMIC DNA]</scope>
    <source>
        <strain evidence="3">AG2017</strain>
        <strain evidence="5">cv. AG2017</strain>
        <tissue evidence="3">Leaf</tissue>
    </source>
</reference>
<accession>A0A218WL68</accession>
<evidence type="ECO:0000256" key="1">
    <source>
        <dbReference type="SAM" id="MobiDB-lite"/>
    </source>
</evidence>
<name>A0A218WL68_PUNGR</name>
<proteinExistence type="predicted"/>
<dbReference type="EMBL" id="PGOL01000095">
    <property type="protein sequence ID" value="PKI77314.1"/>
    <property type="molecule type" value="Genomic_DNA"/>
</dbReference>